<dbReference type="InterPro" id="IPR007146">
    <property type="entry name" value="Sas10/Utp3/C1D"/>
</dbReference>
<dbReference type="EMBL" id="WNWR01000215">
    <property type="protein sequence ID" value="KAE9988340.1"/>
    <property type="molecule type" value="Genomic_DNA"/>
</dbReference>
<accession>A0A8H3YRR6</accession>
<dbReference type="AlphaFoldDB" id="A0A8H3YRR6"/>
<keyword evidence="11" id="KW-1185">Reference proteome</keyword>
<comment type="caution">
    <text evidence="8">The sequence shown here is derived from an EMBL/GenBank/DDBJ whole genome shotgun (WGS) entry which is preliminary data.</text>
</comment>
<dbReference type="InterPro" id="IPR011082">
    <property type="entry name" value="Exosome-assoc_fac/DNA_repair"/>
</dbReference>
<feature type="compositionally biased region" description="Basic residues" evidence="7">
    <location>
        <begin position="272"/>
        <end position="288"/>
    </location>
</feature>
<evidence type="ECO:0000256" key="2">
    <source>
        <dbReference type="ARBA" id="ARBA00009154"/>
    </source>
</evidence>
<protein>
    <recommendedName>
        <fullName evidence="6">Exosome complex protein</fullName>
    </recommendedName>
</protein>
<evidence type="ECO:0000313" key="10">
    <source>
        <dbReference type="Proteomes" id="UP000447873"/>
    </source>
</evidence>
<dbReference type="EMBL" id="WNWS01000475">
    <property type="protein sequence ID" value="KAE9967106.1"/>
    <property type="molecule type" value="Genomic_DNA"/>
</dbReference>
<feature type="region of interest" description="Disordered" evidence="7">
    <location>
        <begin position="228"/>
        <end position="288"/>
    </location>
</feature>
<sequence length="288" mass="31633">MDEDNNVAHLLEELGDNIDDLETALEPLLNAKSLSSLNKNLAPLERAKLLTWLTYAIETILFSQIRLSGAKNPKSHPIMTELKRIQQYMQKVALVENPDVGKRTNMTLNKEAAGRFIKAGLSGNDKYDKELAERKAREKESAHRKLQQLDLNAASSNSPATRPSFEQVEVGDGVFVQAKKLPHGGQGVVAKVLSKKPHGEGVRVELNDGRIGRVISFAGASAGKSLGTTTEVTLGESRKKRKADKVEDVGEVEEEGEDDAMEVGQQEEKRTPKSKKKGRKAKKQKESG</sequence>
<feature type="region of interest" description="Disordered" evidence="7">
    <location>
        <begin position="137"/>
        <end position="165"/>
    </location>
</feature>
<proteinExistence type="inferred from homology"/>
<evidence type="ECO:0000256" key="4">
    <source>
        <dbReference type="ARBA" id="ARBA00022884"/>
    </source>
</evidence>
<dbReference type="Proteomes" id="UP000447873">
    <property type="component" value="Unassembled WGS sequence"/>
</dbReference>
<comment type="function">
    <text evidence="6">Required for exosome-dependent processing of pre-rRNA and small nucleolar RNA (snRNA) precursors. Involved in processing of 35S pre-rRNA at the A0, A1 and A2 sites.</text>
</comment>
<dbReference type="GO" id="GO:0003677">
    <property type="term" value="F:DNA binding"/>
    <property type="evidence" value="ECO:0007669"/>
    <property type="project" value="TreeGrafter"/>
</dbReference>
<evidence type="ECO:0000256" key="5">
    <source>
        <dbReference type="ARBA" id="ARBA00023242"/>
    </source>
</evidence>
<evidence type="ECO:0000313" key="8">
    <source>
        <dbReference type="EMBL" id="KAE9967106.1"/>
    </source>
</evidence>
<reference evidence="8 10" key="1">
    <citation type="submission" date="2018-12" db="EMBL/GenBank/DDBJ databases">
        <title>Venturia inaequalis Genome Resource.</title>
        <authorList>
            <person name="Lichtner F.J."/>
        </authorList>
    </citation>
    <scope>NUCLEOTIDE SEQUENCE [LARGE SCALE GENOMIC DNA]</scope>
    <source>
        <strain evidence="8 10">120213</strain>
        <strain evidence="9 11">DMI_063113</strain>
    </source>
</reference>
<evidence type="ECO:0000256" key="7">
    <source>
        <dbReference type="SAM" id="MobiDB-lite"/>
    </source>
</evidence>
<dbReference type="PANTHER" id="PTHR15341">
    <property type="entry name" value="SUN-COR STEROID HORMONE RECEPTOR CO-REPRESSOR"/>
    <property type="match status" value="1"/>
</dbReference>
<dbReference type="GO" id="GO:0003723">
    <property type="term" value="F:RNA binding"/>
    <property type="evidence" value="ECO:0007669"/>
    <property type="project" value="UniProtKB-UniRule"/>
</dbReference>
<dbReference type="InterPro" id="IPR019240">
    <property type="entry name" value="DUF2196"/>
</dbReference>
<feature type="compositionally biased region" description="Acidic residues" evidence="7">
    <location>
        <begin position="249"/>
        <end position="261"/>
    </location>
</feature>
<keyword evidence="3 6" id="KW-0698">rRNA processing</keyword>
<keyword evidence="5 6" id="KW-0539">Nucleus</keyword>
<dbReference type="GO" id="GO:0000460">
    <property type="term" value="P:maturation of 5.8S rRNA"/>
    <property type="evidence" value="ECO:0007669"/>
    <property type="project" value="TreeGrafter"/>
</dbReference>
<name>A0A8H3YRR6_VENIN</name>
<gene>
    <name evidence="9" type="ORF">EG327_003409</name>
    <name evidence="8" type="ORF">EG328_008414</name>
</gene>
<evidence type="ECO:0000256" key="1">
    <source>
        <dbReference type="ARBA" id="ARBA00004123"/>
    </source>
</evidence>
<comment type="subcellular location">
    <subcellularLocation>
        <location evidence="1 6">Nucleus</location>
    </subcellularLocation>
</comment>
<dbReference type="PANTHER" id="PTHR15341:SF3">
    <property type="entry name" value="NUCLEAR NUCLEIC ACID-BINDING PROTEIN C1D"/>
    <property type="match status" value="1"/>
</dbReference>
<evidence type="ECO:0000256" key="6">
    <source>
        <dbReference type="RuleBase" id="RU368003"/>
    </source>
</evidence>
<evidence type="ECO:0000256" key="3">
    <source>
        <dbReference type="ARBA" id="ARBA00022552"/>
    </source>
</evidence>
<dbReference type="Pfam" id="PF09962">
    <property type="entry name" value="DUF2196"/>
    <property type="match status" value="1"/>
</dbReference>
<dbReference type="Pfam" id="PF04000">
    <property type="entry name" value="Sas10_Utp3"/>
    <property type="match status" value="1"/>
</dbReference>
<dbReference type="GO" id="GO:0010468">
    <property type="term" value="P:regulation of gene expression"/>
    <property type="evidence" value="ECO:0007669"/>
    <property type="project" value="TreeGrafter"/>
</dbReference>
<dbReference type="GO" id="GO:0005730">
    <property type="term" value="C:nucleolus"/>
    <property type="evidence" value="ECO:0007669"/>
    <property type="project" value="TreeGrafter"/>
</dbReference>
<feature type="compositionally biased region" description="Polar residues" evidence="7">
    <location>
        <begin position="149"/>
        <end position="161"/>
    </location>
</feature>
<evidence type="ECO:0000313" key="11">
    <source>
        <dbReference type="Proteomes" id="UP000490939"/>
    </source>
</evidence>
<evidence type="ECO:0000313" key="9">
    <source>
        <dbReference type="EMBL" id="KAE9988340.1"/>
    </source>
</evidence>
<dbReference type="Proteomes" id="UP000490939">
    <property type="component" value="Unassembled WGS sequence"/>
</dbReference>
<comment type="similarity">
    <text evidence="2 6">Belongs to the C1D family.</text>
</comment>
<keyword evidence="4 6" id="KW-0694">RNA-binding</keyword>
<organism evidence="8 10">
    <name type="scientific">Venturia inaequalis</name>
    <name type="common">Apple scab fungus</name>
    <dbReference type="NCBI Taxonomy" id="5025"/>
    <lineage>
        <taxon>Eukaryota</taxon>
        <taxon>Fungi</taxon>
        <taxon>Dikarya</taxon>
        <taxon>Ascomycota</taxon>
        <taxon>Pezizomycotina</taxon>
        <taxon>Dothideomycetes</taxon>
        <taxon>Pleosporomycetidae</taxon>
        <taxon>Venturiales</taxon>
        <taxon>Venturiaceae</taxon>
        <taxon>Venturia</taxon>
    </lineage>
</organism>
<dbReference type="GO" id="GO:0000178">
    <property type="term" value="C:exosome (RNase complex)"/>
    <property type="evidence" value="ECO:0007669"/>
    <property type="project" value="TreeGrafter"/>
</dbReference>